<evidence type="ECO:0000256" key="8">
    <source>
        <dbReference type="PIRNR" id="PIRNR037778"/>
    </source>
</evidence>
<evidence type="ECO:0000256" key="3">
    <source>
        <dbReference type="ARBA" id="ARBA00022448"/>
    </source>
</evidence>
<dbReference type="InterPro" id="IPR024529">
    <property type="entry name" value="ECF_trnsprt_substrate-spec"/>
</dbReference>
<keyword evidence="5 9" id="KW-0812">Transmembrane</keyword>
<dbReference type="PANTHER" id="PTHR38438">
    <property type="entry name" value="RIBOFLAVIN TRANSPORTER RIBU"/>
    <property type="match status" value="1"/>
</dbReference>
<organism evidence="10 11">
    <name type="scientific">Enterococcus florum</name>
    <dbReference type="NCBI Taxonomy" id="2480627"/>
    <lineage>
        <taxon>Bacteria</taxon>
        <taxon>Bacillati</taxon>
        <taxon>Bacillota</taxon>
        <taxon>Bacilli</taxon>
        <taxon>Lactobacillales</taxon>
        <taxon>Enterococcaceae</taxon>
        <taxon>Enterococcus</taxon>
    </lineage>
</organism>
<evidence type="ECO:0000256" key="2">
    <source>
        <dbReference type="ARBA" id="ARBA00005540"/>
    </source>
</evidence>
<proteinExistence type="inferred from homology"/>
<dbReference type="Gene3D" id="1.10.1760.20">
    <property type="match status" value="1"/>
</dbReference>
<dbReference type="GO" id="GO:0032217">
    <property type="term" value="F:riboflavin transmembrane transporter activity"/>
    <property type="evidence" value="ECO:0007669"/>
    <property type="project" value="UniProtKB-UniRule"/>
</dbReference>
<evidence type="ECO:0000256" key="4">
    <source>
        <dbReference type="ARBA" id="ARBA00022475"/>
    </source>
</evidence>
<dbReference type="RefSeq" id="WP_146622177.1">
    <property type="nucleotide sequence ID" value="NZ_BJCC01000012.1"/>
</dbReference>
<dbReference type="PANTHER" id="PTHR38438:SF1">
    <property type="entry name" value="RIBOFLAVIN TRANSPORTER RIBU"/>
    <property type="match status" value="1"/>
</dbReference>
<evidence type="ECO:0000256" key="7">
    <source>
        <dbReference type="ARBA" id="ARBA00023136"/>
    </source>
</evidence>
<keyword evidence="4 8" id="KW-1003">Cell membrane</keyword>
<evidence type="ECO:0000256" key="1">
    <source>
        <dbReference type="ARBA" id="ARBA00004651"/>
    </source>
</evidence>
<feature type="transmembrane region" description="Helical" evidence="9">
    <location>
        <begin position="110"/>
        <end position="130"/>
    </location>
</feature>
<evidence type="ECO:0000313" key="10">
    <source>
        <dbReference type="EMBL" id="GCF93722.1"/>
    </source>
</evidence>
<dbReference type="PIRSF" id="PIRSF037778">
    <property type="entry name" value="UCP037778_transp_RibU"/>
    <property type="match status" value="1"/>
</dbReference>
<comment type="subcellular location">
    <subcellularLocation>
        <location evidence="1">Cell membrane</location>
        <topology evidence="1">Multi-pass membrane protein</topology>
    </subcellularLocation>
</comment>
<dbReference type="AlphaFoldDB" id="A0A4P5PDR3"/>
<dbReference type="EMBL" id="BJCC01000012">
    <property type="protein sequence ID" value="GCF93722.1"/>
    <property type="molecule type" value="Genomic_DNA"/>
</dbReference>
<dbReference type="GO" id="GO:0005886">
    <property type="term" value="C:plasma membrane"/>
    <property type="evidence" value="ECO:0007669"/>
    <property type="project" value="UniProtKB-SubCell"/>
</dbReference>
<name>A0A4P5PDR3_9ENTE</name>
<dbReference type="Proteomes" id="UP000290567">
    <property type="component" value="Unassembled WGS sequence"/>
</dbReference>
<dbReference type="InterPro" id="IPR025720">
    <property type="entry name" value="RibU"/>
</dbReference>
<feature type="transmembrane region" description="Helical" evidence="9">
    <location>
        <begin position="7"/>
        <end position="26"/>
    </location>
</feature>
<comment type="function">
    <text evidence="8">Probably a riboflavin-binding protein that interacts with the energy-coupling factor (ECF) ABC-transporter complex.</text>
</comment>
<reference evidence="11" key="1">
    <citation type="submission" date="2019-02" db="EMBL/GenBank/DDBJ databases">
        <title>Draft genome sequence of Enterococcus sp. Gos25-1.</title>
        <authorList>
            <person name="Tanaka N."/>
            <person name="Shiwa Y."/>
            <person name="Fujita N."/>
        </authorList>
    </citation>
    <scope>NUCLEOTIDE SEQUENCE [LARGE SCALE GENOMIC DNA]</scope>
    <source>
        <strain evidence="11">Gos25-1</strain>
    </source>
</reference>
<dbReference type="OrthoDB" id="9809216at2"/>
<comment type="similarity">
    <text evidence="2 8">Belongs to the prokaryotic riboflavin transporter (P-RFT) (TC 2.A.87) family.</text>
</comment>
<keyword evidence="11" id="KW-1185">Reference proteome</keyword>
<comment type="caution">
    <text evidence="10">The sequence shown here is derived from an EMBL/GenBank/DDBJ whole genome shotgun (WGS) entry which is preliminary data.</text>
</comment>
<accession>A0A4P5PDR3</accession>
<feature type="transmembrane region" description="Helical" evidence="9">
    <location>
        <begin position="46"/>
        <end position="69"/>
    </location>
</feature>
<dbReference type="Pfam" id="PF12822">
    <property type="entry name" value="ECF_trnsprt"/>
    <property type="match status" value="1"/>
</dbReference>
<keyword evidence="7 8" id="KW-0472">Membrane</keyword>
<protein>
    <recommendedName>
        <fullName evidence="8">Riboflavin transporter</fullName>
    </recommendedName>
</protein>
<feature type="transmembrane region" description="Helical" evidence="9">
    <location>
        <begin position="162"/>
        <end position="186"/>
    </location>
</feature>
<evidence type="ECO:0000313" key="11">
    <source>
        <dbReference type="Proteomes" id="UP000290567"/>
    </source>
</evidence>
<gene>
    <name evidence="10" type="ORF">NRIC_16130</name>
</gene>
<evidence type="ECO:0000256" key="9">
    <source>
        <dbReference type="SAM" id="Phobius"/>
    </source>
</evidence>
<keyword evidence="3 8" id="KW-0813">Transport</keyword>
<evidence type="ECO:0000256" key="5">
    <source>
        <dbReference type="ARBA" id="ARBA00022692"/>
    </source>
</evidence>
<evidence type="ECO:0000256" key="6">
    <source>
        <dbReference type="ARBA" id="ARBA00022989"/>
    </source>
</evidence>
<keyword evidence="6 9" id="KW-1133">Transmembrane helix</keyword>
<sequence length="199" mass="22280">MRFTAKKLVMTAVLGAMAYVLMLFKFPLPFMPPFMDFDLAMVPEIIGTFLFGPLAGTFIVLIKLLIKLATVGTSSMFTGEIQNFILSVSYILPAWFLYQGKFKKHNALSGMLLGTIVVTVVACLSNVYFIIPFYTKLYGMSMEAIIAMTQAVNPLVDSVWKLVLIGIVPFNLIKYGVSTAIVYFSLERLRSILLRKEFT</sequence>